<dbReference type="Proteomes" id="UP000482578">
    <property type="component" value="Unassembled WGS sequence"/>
</dbReference>
<evidence type="ECO:0000313" key="1">
    <source>
        <dbReference type="EMBL" id="NDV14368.1"/>
    </source>
</evidence>
<dbReference type="RefSeq" id="WP_163318019.1">
    <property type="nucleotide sequence ID" value="NZ_JAAGAA010000025.1"/>
</dbReference>
<dbReference type="AlphaFoldDB" id="A0A6B2KW40"/>
<protein>
    <submittedName>
        <fullName evidence="1">Uncharacterized protein</fullName>
    </submittedName>
</protein>
<reference evidence="1 2" key="1">
    <citation type="submission" date="2020-02" db="EMBL/GenBank/DDBJ databases">
        <authorList>
            <person name="Yang Z."/>
        </authorList>
    </citation>
    <scope>NUCLEOTIDE SEQUENCE [LARGE SCALE GENOMIC DNA]</scope>
    <source>
        <strain evidence="1 2">HX-7-9</strain>
    </source>
</reference>
<name>A0A6B2KW40_9NEIS</name>
<evidence type="ECO:0000313" key="2">
    <source>
        <dbReference type="Proteomes" id="UP000482578"/>
    </source>
</evidence>
<gene>
    <name evidence="1" type="ORF">GZH52_16545</name>
</gene>
<accession>A0A6B2KW40</accession>
<sequence>MNAAKRIRKYVSEGRDPEQVEVLTRLARALEAGEPFDIRSLYDINMRYFDTAIDLLKDWRFDQHLSARNKLIARITASQGLDEA</sequence>
<proteinExistence type="predicted"/>
<organism evidence="1 2">
    <name type="scientific">Crenobacter caeni</name>
    <dbReference type="NCBI Taxonomy" id="2705474"/>
    <lineage>
        <taxon>Bacteria</taxon>
        <taxon>Pseudomonadati</taxon>
        <taxon>Pseudomonadota</taxon>
        <taxon>Betaproteobacteria</taxon>
        <taxon>Neisseriales</taxon>
        <taxon>Neisseriaceae</taxon>
        <taxon>Crenobacter</taxon>
    </lineage>
</organism>
<dbReference type="EMBL" id="JAAGAA010000025">
    <property type="protein sequence ID" value="NDV14368.1"/>
    <property type="molecule type" value="Genomic_DNA"/>
</dbReference>
<comment type="caution">
    <text evidence="1">The sequence shown here is derived from an EMBL/GenBank/DDBJ whole genome shotgun (WGS) entry which is preliminary data.</text>
</comment>
<keyword evidence="2" id="KW-1185">Reference proteome</keyword>